<reference evidence="1" key="1">
    <citation type="journal article" date="2021" name="PeerJ">
        <title>Extensive microbial diversity within the chicken gut microbiome revealed by metagenomics and culture.</title>
        <authorList>
            <person name="Gilroy R."/>
            <person name="Ravi A."/>
            <person name="Getino M."/>
            <person name="Pursley I."/>
            <person name="Horton D.L."/>
            <person name="Alikhan N.F."/>
            <person name="Baker D."/>
            <person name="Gharbi K."/>
            <person name="Hall N."/>
            <person name="Watson M."/>
            <person name="Adriaenssens E.M."/>
            <person name="Foster-Nyarko E."/>
            <person name="Jarju S."/>
            <person name="Secka A."/>
            <person name="Antonio M."/>
            <person name="Oren A."/>
            <person name="Chaudhuri R.R."/>
            <person name="La Ragione R."/>
            <person name="Hildebrand F."/>
            <person name="Pallen M.J."/>
        </authorList>
    </citation>
    <scope>NUCLEOTIDE SEQUENCE</scope>
    <source>
        <strain evidence="1">742</strain>
    </source>
</reference>
<organism evidence="1 2">
    <name type="scientific">Candidatus Faecalibacterium intestinavium</name>
    <dbReference type="NCBI Taxonomy" id="2838580"/>
    <lineage>
        <taxon>Bacteria</taxon>
        <taxon>Bacillati</taxon>
        <taxon>Bacillota</taxon>
        <taxon>Clostridia</taxon>
        <taxon>Eubacteriales</taxon>
        <taxon>Oscillospiraceae</taxon>
        <taxon>Faecalibacterium</taxon>
    </lineage>
</organism>
<accession>A0A9E2KMA8</accession>
<dbReference type="Proteomes" id="UP000824178">
    <property type="component" value="Unassembled WGS sequence"/>
</dbReference>
<reference evidence="1" key="2">
    <citation type="submission" date="2021-04" db="EMBL/GenBank/DDBJ databases">
        <authorList>
            <person name="Gilroy R."/>
        </authorList>
    </citation>
    <scope>NUCLEOTIDE SEQUENCE</scope>
    <source>
        <strain evidence="1">742</strain>
    </source>
</reference>
<evidence type="ECO:0000313" key="1">
    <source>
        <dbReference type="EMBL" id="MBU3820112.1"/>
    </source>
</evidence>
<evidence type="ECO:0000313" key="2">
    <source>
        <dbReference type="Proteomes" id="UP000824178"/>
    </source>
</evidence>
<protein>
    <submittedName>
        <fullName evidence="1">Uncharacterized protein</fullName>
    </submittedName>
</protein>
<proteinExistence type="predicted"/>
<comment type="caution">
    <text evidence="1">The sequence shown here is derived from an EMBL/GenBank/DDBJ whole genome shotgun (WGS) entry which is preliminary data.</text>
</comment>
<dbReference type="AlphaFoldDB" id="A0A9E2KMA8"/>
<dbReference type="EMBL" id="JAHLFH010000146">
    <property type="protein sequence ID" value="MBU3820112.1"/>
    <property type="molecule type" value="Genomic_DNA"/>
</dbReference>
<name>A0A9E2KMA8_9FIRM</name>
<gene>
    <name evidence="1" type="ORF">H9864_07080</name>
</gene>
<sequence>MLTPEHFSRAMATEKAMYRALTDLEELTGELAQAANRNDRVSLRMYLSLRQEPLEQLAQHKAALDRQCASLPEPDGRMLRELLNQPSPPACPGSEELVRQVARTRALWERVVRADRQISLKLTGSSSFYNKEKPAL</sequence>